<dbReference type="InterPro" id="IPR003148">
    <property type="entry name" value="RCK_N"/>
</dbReference>
<evidence type="ECO:0000256" key="7">
    <source>
        <dbReference type="ARBA" id="ARBA00022989"/>
    </source>
</evidence>
<accession>A0A504Z1Y3</accession>
<dbReference type="GO" id="GO:0005886">
    <property type="term" value="C:plasma membrane"/>
    <property type="evidence" value="ECO:0007669"/>
    <property type="project" value="UniProtKB-SubCell"/>
</dbReference>
<dbReference type="STRING" id="46835.A0A504Z1Y3"/>
<keyword evidence="9 12" id="KW-0472">Membrane</keyword>
<comment type="subcellular location">
    <subcellularLocation>
        <location evidence="1">Cell membrane</location>
        <topology evidence="1">Multi-pass membrane protein</topology>
    </subcellularLocation>
</comment>
<dbReference type="AlphaFoldDB" id="A0A504Z1Y3"/>
<proteinExistence type="predicted"/>
<evidence type="ECO:0000256" key="5">
    <source>
        <dbReference type="ARBA" id="ARBA00022826"/>
    </source>
</evidence>
<evidence type="ECO:0000256" key="1">
    <source>
        <dbReference type="ARBA" id="ARBA00004651"/>
    </source>
</evidence>
<evidence type="ECO:0000259" key="15">
    <source>
        <dbReference type="Pfam" id="PF22614"/>
    </source>
</evidence>
<dbReference type="Proteomes" id="UP000316759">
    <property type="component" value="Unassembled WGS sequence"/>
</dbReference>
<dbReference type="Pfam" id="PF03493">
    <property type="entry name" value="BK_channel_a"/>
    <property type="match status" value="1"/>
</dbReference>
<evidence type="ECO:0000256" key="4">
    <source>
        <dbReference type="ARBA" id="ARBA00022692"/>
    </source>
</evidence>
<keyword evidence="6" id="KW-0630">Potassium</keyword>
<evidence type="ECO:0000256" key="9">
    <source>
        <dbReference type="ARBA" id="ARBA00023136"/>
    </source>
</evidence>
<dbReference type="PANTHER" id="PTHR10027">
    <property type="entry name" value="CALCIUM-ACTIVATED POTASSIUM CHANNEL ALPHA CHAIN"/>
    <property type="match status" value="1"/>
</dbReference>
<evidence type="ECO:0000256" key="11">
    <source>
        <dbReference type="ARBA" id="ARBA00034430"/>
    </source>
</evidence>
<protein>
    <submittedName>
        <fullName evidence="16">Calcium-activated potassium channel subunit alpha-1</fullName>
    </submittedName>
</protein>
<dbReference type="InterPro" id="IPR013099">
    <property type="entry name" value="K_chnl_dom"/>
</dbReference>
<feature type="domain" description="Potassium channel" evidence="14">
    <location>
        <begin position="64"/>
        <end position="132"/>
    </location>
</feature>
<dbReference type="GO" id="GO:0060072">
    <property type="term" value="F:large conductance calcium-activated potassium channel activity"/>
    <property type="evidence" value="ECO:0007669"/>
    <property type="project" value="TreeGrafter"/>
</dbReference>
<keyword evidence="5" id="KW-0631">Potassium channel</keyword>
<feature type="transmembrane region" description="Helical" evidence="12">
    <location>
        <begin position="60"/>
        <end position="78"/>
    </location>
</feature>
<evidence type="ECO:0000256" key="6">
    <source>
        <dbReference type="ARBA" id="ARBA00022958"/>
    </source>
</evidence>
<keyword evidence="17" id="KW-1185">Reference proteome</keyword>
<organism evidence="16 17">
    <name type="scientific">Fasciola gigantica</name>
    <name type="common">Giant liver fluke</name>
    <dbReference type="NCBI Taxonomy" id="46835"/>
    <lineage>
        <taxon>Eukaryota</taxon>
        <taxon>Metazoa</taxon>
        <taxon>Spiralia</taxon>
        <taxon>Lophotrochozoa</taxon>
        <taxon>Platyhelminthes</taxon>
        <taxon>Trematoda</taxon>
        <taxon>Digenea</taxon>
        <taxon>Plagiorchiida</taxon>
        <taxon>Echinostomata</taxon>
        <taxon>Echinostomatoidea</taxon>
        <taxon>Fasciolidae</taxon>
        <taxon>Fasciola</taxon>
    </lineage>
</organism>
<evidence type="ECO:0000256" key="2">
    <source>
        <dbReference type="ARBA" id="ARBA00022448"/>
    </source>
</evidence>
<keyword evidence="4 12" id="KW-0812">Transmembrane</keyword>
<dbReference type="Pfam" id="PF22614">
    <property type="entry name" value="Slo-like_RCK"/>
    <property type="match status" value="2"/>
</dbReference>
<feature type="domain" description="RCK N-terminal" evidence="15">
    <location>
        <begin position="160"/>
        <end position="265"/>
    </location>
</feature>
<evidence type="ECO:0000256" key="3">
    <source>
        <dbReference type="ARBA" id="ARBA00022538"/>
    </source>
</evidence>
<dbReference type="EMBL" id="SUNJ01000406">
    <property type="protein sequence ID" value="TPP67684.1"/>
    <property type="molecule type" value="Genomic_DNA"/>
</dbReference>
<feature type="domain" description="Calcium-activated potassium channel BK alpha subunit" evidence="13">
    <location>
        <begin position="289"/>
        <end position="326"/>
    </location>
</feature>
<dbReference type="PANTHER" id="PTHR10027:SF33">
    <property type="entry name" value="CALCIUM-ACTIVATED POTASSIUM CHANNEL SUBUNIT ALPHA-1-RELATED"/>
    <property type="match status" value="1"/>
</dbReference>
<gene>
    <name evidence="16" type="ORF">FGIG_07988</name>
</gene>
<reference evidence="16 17" key="1">
    <citation type="submission" date="2019-04" db="EMBL/GenBank/DDBJ databases">
        <title>Annotation for the trematode Fasciola gigantica.</title>
        <authorList>
            <person name="Choi Y.-J."/>
        </authorList>
    </citation>
    <scope>NUCLEOTIDE SEQUENCE [LARGE SCALE GENOMIC DNA]</scope>
    <source>
        <strain evidence="16">Uganda_cow_1</strain>
    </source>
</reference>
<dbReference type="InterPro" id="IPR047871">
    <property type="entry name" value="K_chnl_Slo-like"/>
</dbReference>
<evidence type="ECO:0000313" key="17">
    <source>
        <dbReference type="Proteomes" id="UP000316759"/>
    </source>
</evidence>
<dbReference type="SUPFAM" id="SSF51735">
    <property type="entry name" value="NAD(P)-binding Rossmann-fold domains"/>
    <property type="match status" value="1"/>
</dbReference>
<dbReference type="InterPro" id="IPR036291">
    <property type="entry name" value="NAD(P)-bd_dom_sf"/>
</dbReference>
<sequence>MLLATKIDYLTMPVWQYFCCTPTRAKNLNFLRATCIFNYVDVLTYLGVIKSNRSIQSARICFALFTMWMVGSGIMHVIEHLGDFWEDTPHDGSWSYFEACYFLLVTLSTVGYGDYVTHTALGKLFICIFIPVAMVDRMSHYLRDVNLQILKGRRQTLWNPNHVLVCGNFDNGSLRAFIKGFLTGGGAKGRVRLNMVILRPHYHAWVRYFVGTPNNPQDLARAKMQDARAAIVLATPNAKRRDADDAANIMQAISLKARKKTLRVVVQLHNFRNKCLINNFPRWTYLVNDMVVCMEELKLGLMAYNCMAPGFATLVLNLLNIHGSKCISKTSLSQGHSLAADFMATFFLYEKWNVVLVAVRSSEVDKSKMIINPIEKNCVVSPSKMRAIVIARDYSDALQLQDYCTSCLSHLTGHRCSCRKPERTRRQKVTIERDLALYEKMGRTRQLEGLSKLFDSPVDDESFETVPSYYRHSIAVLGPIGPTDQRNLHAMFNGGTFAGPDRSGFRFASVKLKRKRLELEAPCAYEARDTDPPLSPGFRFYQSRVNKVDRTGSFHWAPDMPYSKATLVCFNCVTLPCTHAQHSEDGAFSCQHPVKRENFQFNNHILVCVVSTTTNSPLNLENFIMPLRFHWKQIQDIVILGNSQLIGQQEWDKLKNFPRIFIVHGDPCSFTDLYAVQLSKCNACVILGDTNEELDSQSVDICLQDQKTLLCAMNIRSLLQRERHLVHLTTELRYERNAHLFSSVETHENDYKLPVWFNEPFARGFIFSNSLLYSCLSSRAFGERLEQLTKQKTLFQHFGLQEGLPDQTYRMPGVNVVLRGFDDPPFCFMANEQRRVSHIGLYIIRCEFSLEVNIEGFYCFMPITKTDQPESFPFGTPPKLMLSPTIWKPQTTTRMELK</sequence>
<dbReference type="Gene3D" id="3.40.50.720">
    <property type="entry name" value="NAD(P)-binding Rossmann-like Domain"/>
    <property type="match status" value="2"/>
</dbReference>
<evidence type="ECO:0000256" key="8">
    <source>
        <dbReference type="ARBA" id="ARBA00023065"/>
    </source>
</evidence>
<dbReference type="Pfam" id="PF07885">
    <property type="entry name" value="Ion_trans_2"/>
    <property type="match status" value="1"/>
</dbReference>
<evidence type="ECO:0000256" key="10">
    <source>
        <dbReference type="ARBA" id="ARBA00023303"/>
    </source>
</evidence>
<dbReference type="SUPFAM" id="SSF81324">
    <property type="entry name" value="Voltage-gated potassium channels"/>
    <property type="match status" value="1"/>
</dbReference>
<evidence type="ECO:0000259" key="13">
    <source>
        <dbReference type="Pfam" id="PF03493"/>
    </source>
</evidence>
<keyword evidence="2" id="KW-0813">Transport</keyword>
<feature type="domain" description="RCK N-terminal" evidence="15">
    <location>
        <begin position="600"/>
        <end position="719"/>
    </location>
</feature>
<dbReference type="Gene3D" id="1.10.287.70">
    <property type="match status" value="1"/>
</dbReference>
<feature type="transmembrane region" description="Helical" evidence="12">
    <location>
        <begin position="115"/>
        <end position="135"/>
    </location>
</feature>
<name>A0A504Z1Y3_FASGI</name>
<comment type="catalytic activity">
    <reaction evidence="11">
        <text>K(+)(in) = K(+)(out)</text>
        <dbReference type="Rhea" id="RHEA:29463"/>
        <dbReference type="ChEBI" id="CHEBI:29103"/>
    </reaction>
</comment>
<dbReference type="InterPro" id="IPR003929">
    <property type="entry name" value="K_chnl_BK_asu"/>
</dbReference>
<dbReference type="OrthoDB" id="10035564at2759"/>
<keyword evidence="7 12" id="KW-1133">Transmembrane helix</keyword>
<evidence type="ECO:0000259" key="14">
    <source>
        <dbReference type="Pfam" id="PF07885"/>
    </source>
</evidence>
<evidence type="ECO:0000256" key="12">
    <source>
        <dbReference type="SAM" id="Phobius"/>
    </source>
</evidence>
<keyword evidence="8" id="KW-0406">Ion transport</keyword>
<keyword evidence="3" id="KW-0633">Potassium transport</keyword>
<comment type="caution">
    <text evidence="16">The sequence shown here is derived from an EMBL/GenBank/DDBJ whole genome shotgun (WGS) entry which is preliminary data.</text>
</comment>
<keyword evidence="10 16" id="KW-0407">Ion channel</keyword>
<evidence type="ECO:0000313" key="16">
    <source>
        <dbReference type="EMBL" id="TPP67684.1"/>
    </source>
</evidence>